<feature type="domain" description="RagB/SusD" evidence="7">
    <location>
        <begin position="279"/>
        <end position="555"/>
    </location>
</feature>
<evidence type="ECO:0000313" key="9">
    <source>
        <dbReference type="EMBL" id="MBT1704076.1"/>
    </source>
</evidence>
<protein>
    <submittedName>
        <fullName evidence="9">RagB/SusD family nutrient uptake outer membrane protein</fullName>
    </submittedName>
</protein>
<evidence type="ECO:0000256" key="5">
    <source>
        <dbReference type="ARBA" id="ARBA00023237"/>
    </source>
</evidence>
<comment type="caution">
    <text evidence="9">The sequence shown here is derived from an EMBL/GenBank/DDBJ whole genome shotgun (WGS) entry which is preliminary data.</text>
</comment>
<evidence type="ECO:0000259" key="8">
    <source>
        <dbReference type="Pfam" id="PF14322"/>
    </source>
</evidence>
<dbReference type="SUPFAM" id="SSF48452">
    <property type="entry name" value="TPR-like"/>
    <property type="match status" value="1"/>
</dbReference>
<accession>A0ABS5VRV6</accession>
<name>A0ABS5VRV6_9BACT</name>
<dbReference type="RefSeq" id="WP_254154040.1">
    <property type="nucleotide sequence ID" value="NZ_JAHESD010000025.1"/>
</dbReference>
<dbReference type="InterPro" id="IPR011990">
    <property type="entry name" value="TPR-like_helical_dom_sf"/>
</dbReference>
<dbReference type="Proteomes" id="UP000772618">
    <property type="component" value="Unassembled WGS sequence"/>
</dbReference>
<evidence type="ECO:0000256" key="1">
    <source>
        <dbReference type="ARBA" id="ARBA00004442"/>
    </source>
</evidence>
<dbReference type="CDD" id="cd08977">
    <property type="entry name" value="SusD"/>
    <property type="match status" value="1"/>
</dbReference>
<dbReference type="InterPro" id="IPR012944">
    <property type="entry name" value="SusD_RagB_dom"/>
</dbReference>
<feature type="region of interest" description="Disordered" evidence="6">
    <location>
        <begin position="370"/>
        <end position="394"/>
    </location>
</feature>
<evidence type="ECO:0000313" key="10">
    <source>
        <dbReference type="Proteomes" id="UP000772618"/>
    </source>
</evidence>
<keyword evidence="10" id="KW-1185">Reference proteome</keyword>
<reference evidence="9 10" key="1">
    <citation type="submission" date="2021-05" db="EMBL/GenBank/DDBJ databases">
        <title>A Polyphasic approach of four new species of the genus Ohtaekwangia: Ohtaekwangia histidinii sp. nov., Ohtaekwangia cretensis sp. nov., Ohtaekwangia indiensis sp. nov., Ohtaekwangia reichenbachii sp. nov. from diverse environment.</title>
        <authorList>
            <person name="Octaviana S."/>
        </authorList>
    </citation>
    <scope>NUCLEOTIDE SEQUENCE [LARGE SCALE GENOMIC DNA]</scope>
    <source>
        <strain evidence="9 10">PWU20</strain>
    </source>
</reference>
<dbReference type="Gene3D" id="1.25.40.390">
    <property type="match status" value="1"/>
</dbReference>
<sequence>MKTNFKVYITIALATVALLWSCSDDFLEKKPLDSFSEVDVFADPALLGDFVNGTYRGVRHPFDDSENSLTDGLTDNAFNQHGSADAIIKVYTRGEVNPDNGEGVTRQLWNSTYEYIKRTNLFFEKIENSSIEASKLTPLEGQMHFLRAFYYFELFRWYGNVPLITRTFNLTEESFDVETSSADEIGAFIVQECDLAISQLNSSLDAGYQKGRASKEVAMALKARTLLYLASPLFNPSNDQNKWIAARDANKAVMELPQYKLVDNATEYGDMFRGTNQEEVIWARYFTAVNDQGWGVNTWLFPNSEGGWSTTTPTQSLVDSYEITTGALPEEEPTYDPQNPYVNRDPRFYQSILFNGAPFKGATYDPWVDKADPSNANKAGKDSPSSSNSKHNASRTGYTFRKWALESENWDSGNKGPWIIFRLGEFYLNYAEAEIALGNEADARTALNEVRSHRGMPAVIETGNALIEKYRRERRVELVLEDHRFFDIRRWKIGAETIGQPAMGVTIYKNGNTMEYDYSRVADNTRKWHDKMYLLPIPATEIERSHNTLTQNDFYNN</sequence>
<evidence type="ECO:0000256" key="4">
    <source>
        <dbReference type="ARBA" id="ARBA00023136"/>
    </source>
</evidence>
<organism evidence="9 10">
    <name type="scientific">Chryseosolibacter indicus</name>
    <dbReference type="NCBI Taxonomy" id="2782351"/>
    <lineage>
        <taxon>Bacteria</taxon>
        <taxon>Pseudomonadati</taxon>
        <taxon>Bacteroidota</taxon>
        <taxon>Cytophagia</taxon>
        <taxon>Cytophagales</taxon>
        <taxon>Chryseotaleaceae</taxon>
        <taxon>Chryseosolibacter</taxon>
    </lineage>
</organism>
<evidence type="ECO:0000256" key="6">
    <source>
        <dbReference type="SAM" id="MobiDB-lite"/>
    </source>
</evidence>
<keyword evidence="3" id="KW-0732">Signal</keyword>
<keyword evidence="5" id="KW-0998">Cell outer membrane</keyword>
<dbReference type="Pfam" id="PF07980">
    <property type="entry name" value="SusD_RagB"/>
    <property type="match status" value="1"/>
</dbReference>
<keyword evidence="4" id="KW-0472">Membrane</keyword>
<comment type="similarity">
    <text evidence="2">Belongs to the SusD family.</text>
</comment>
<comment type="subcellular location">
    <subcellularLocation>
        <location evidence="1">Cell outer membrane</location>
    </subcellularLocation>
</comment>
<dbReference type="EMBL" id="JAHESD010000025">
    <property type="protein sequence ID" value="MBT1704076.1"/>
    <property type="molecule type" value="Genomic_DNA"/>
</dbReference>
<evidence type="ECO:0000256" key="2">
    <source>
        <dbReference type="ARBA" id="ARBA00006275"/>
    </source>
</evidence>
<proteinExistence type="inferred from homology"/>
<evidence type="ECO:0000256" key="3">
    <source>
        <dbReference type="ARBA" id="ARBA00022729"/>
    </source>
</evidence>
<feature type="domain" description="SusD-like N-terminal" evidence="8">
    <location>
        <begin position="25"/>
        <end position="226"/>
    </location>
</feature>
<dbReference type="InterPro" id="IPR033985">
    <property type="entry name" value="SusD-like_N"/>
</dbReference>
<gene>
    <name evidence="9" type="ORF">KK060_12355</name>
</gene>
<evidence type="ECO:0000259" key="7">
    <source>
        <dbReference type="Pfam" id="PF07980"/>
    </source>
</evidence>
<dbReference type="Pfam" id="PF14322">
    <property type="entry name" value="SusD-like_3"/>
    <property type="match status" value="1"/>
</dbReference>